<name>A0ABY8WSW9_9ACTN</name>
<accession>A0ABY8WSW9</accession>
<reference evidence="1 2" key="1">
    <citation type="submission" date="2023-06" db="EMBL/GenBank/DDBJ databases">
        <authorList>
            <person name="Yushchuk O."/>
            <person name="Binda E."/>
            <person name="Ruckert-Reed C."/>
            <person name="Fedorenko V."/>
            <person name="Kalinowski J."/>
            <person name="Marinelli F."/>
        </authorList>
    </citation>
    <scope>NUCLEOTIDE SEQUENCE [LARGE SCALE GENOMIC DNA]</scope>
    <source>
        <strain evidence="1 2">NRRL 3884</strain>
    </source>
</reference>
<proteinExistence type="predicted"/>
<dbReference type="RefSeq" id="WP_284922561.1">
    <property type="nucleotide sequence ID" value="NZ_CP126980.1"/>
</dbReference>
<dbReference type="EMBL" id="CP126980">
    <property type="protein sequence ID" value="WIN01037.1"/>
    <property type="molecule type" value="Genomic_DNA"/>
</dbReference>
<sequence>MRPPIPVENIRLPAADLIQRPAVRRDLCLGEETTGPDQRLRQWIVKLCYGLIISLRSHRTPFPCPAAEIT</sequence>
<organism evidence="1 2">
    <name type="scientific">Actinoplanes oblitus</name>
    <dbReference type="NCBI Taxonomy" id="3040509"/>
    <lineage>
        <taxon>Bacteria</taxon>
        <taxon>Bacillati</taxon>
        <taxon>Actinomycetota</taxon>
        <taxon>Actinomycetes</taxon>
        <taxon>Micromonosporales</taxon>
        <taxon>Micromonosporaceae</taxon>
        <taxon>Actinoplanes</taxon>
    </lineage>
</organism>
<evidence type="ECO:0000313" key="1">
    <source>
        <dbReference type="EMBL" id="WIN01037.1"/>
    </source>
</evidence>
<protein>
    <submittedName>
        <fullName evidence="1">Uncharacterized protein</fullName>
    </submittedName>
</protein>
<evidence type="ECO:0000313" key="2">
    <source>
        <dbReference type="Proteomes" id="UP001240150"/>
    </source>
</evidence>
<gene>
    <name evidence="1" type="ORF">ACTOB_003855</name>
</gene>
<dbReference type="Proteomes" id="UP001240150">
    <property type="component" value="Chromosome"/>
</dbReference>
<keyword evidence="2" id="KW-1185">Reference proteome</keyword>